<feature type="signal peptide" evidence="2">
    <location>
        <begin position="1"/>
        <end position="19"/>
    </location>
</feature>
<evidence type="ECO:0000256" key="2">
    <source>
        <dbReference type="SAM" id="SignalP"/>
    </source>
</evidence>
<feature type="region of interest" description="Disordered" evidence="1">
    <location>
        <begin position="35"/>
        <end position="100"/>
    </location>
</feature>
<sequence>MRFLIIAATAIMFLLLACSDEGKISSGKHIDATHTQTANNHSGKEHTIDNTVTPNQKTSAEKQNTSVEKQNTSVEKQSTSVEKQSTSVEKQNTSVEKQDSYKGRNMANPAAKKCVEDGYELKPIIKNGVTVGHMCIDPETNRSCEVWSYFRKECFIEP</sequence>
<feature type="compositionally biased region" description="Polar residues" evidence="1">
    <location>
        <begin position="49"/>
        <end position="95"/>
    </location>
</feature>
<dbReference type="AlphaFoldDB" id="A0A1W1HH20"/>
<proteinExistence type="predicted"/>
<dbReference type="STRING" id="1246637.MTBBW1_420034"/>
<evidence type="ECO:0000313" key="3">
    <source>
        <dbReference type="EMBL" id="SLM31769.1"/>
    </source>
</evidence>
<accession>A0A1W1HH20</accession>
<dbReference type="OrthoDB" id="2621539at2"/>
<dbReference type="EMBL" id="FWEV01000284">
    <property type="protein sequence ID" value="SLM31769.1"/>
    <property type="molecule type" value="Genomic_DNA"/>
</dbReference>
<evidence type="ECO:0008006" key="5">
    <source>
        <dbReference type="Google" id="ProtNLM"/>
    </source>
</evidence>
<name>A0A1W1HH20_9BACT</name>
<organism evidence="3 4">
    <name type="scientific">Desulfamplus magnetovallimortis</name>
    <dbReference type="NCBI Taxonomy" id="1246637"/>
    <lineage>
        <taxon>Bacteria</taxon>
        <taxon>Pseudomonadati</taxon>
        <taxon>Thermodesulfobacteriota</taxon>
        <taxon>Desulfobacteria</taxon>
        <taxon>Desulfobacterales</taxon>
        <taxon>Desulfobacteraceae</taxon>
        <taxon>Desulfamplus</taxon>
    </lineage>
</organism>
<dbReference type="RefSeq" id="WP_080800850.1">
    <property type="nucleotide sequence ID" value="NZ_LT828541.1"/>
</dbReference>
<evidence type="ECO:0000313" key="4">
    <source>
        <dbReference type="Proteomes" id="UP000191931"/>
    </source>
</evidence>
<protein>
    <recommendedName>
        <fullName evidence="5">Lipoprotein</fullName>
    </recommendedName>
</protein>
<keyword evidence="2" id="KW-0732">Signal</keyword>
<dbReference type="PROSITE" id="PS51257">
    <property type="entry name" value="PROKAR_LIPOPROTEIN"/>
    <property type="match status" value="1"/>
</dbReference>
<feature type="chain" id="PRO_5012167329" description="Lipoprotein" evidence="2">
    <location>
        <begin position="20"/>
        <end position="158"/>
    </location>
</feature>
<evidence type="ECO:0000256" key="1">
    <source>
        <dbReference type="SAM" id="MobiDB-lite"/>
    </source>
</evidence>
<keyword evidence="4" id="KW-1185">Reference proteome</keyword>
<dbReference type="Proteomes" id="UP000191931">
    <property type="component" value="Unassembled WGS sequence"/>
</dbReference>
<reference evidence="3 4" key="1">
    <citation type="submission" date="2017-03" db="EMBL/GenBank/DDBJ databases">
        <authorList>
            <person name="Afonso C.L."/>
            <person name="Miller P.J."/>
            <person name="Scott M.A."/>
            <person name="Spackman E."/>
            <person name="Goraichik I."/>
            <person name="Dimitrov K.M."/>
            <person name="Suarez D.L."/>
            <person name="Swayne D.E."/>
        </authorList>
    </citation>
    <scope>NUCLEOTIDE SEQUENCE [LARGE SCALE GENOMIC DNA]</scope>
    <source>
        <strain evidence="3">PRJEB14757</strain>
    </source>
</reference>
<gene>
    <name evidence="3" type="ORF">MTBBW1_420034</name>
</gene>